<evidence type="ECO:0000313" key="3">
    <source>
        <dbReference type="Proteomes" id="UP000325780"/>
    </source>
</evidence>
<name>A0A5N6TMV5_ASPAV</name>
<proteinExistence type="predicted"/>
<sequence>MWSSLVGRSMISSRFRDLMSSVRLGYISGQLFLGLDFSFWNLSYLRVYFTLIVLIWLNWLVCGNCFIMDPSDDTVAKPRNDSVASENSLASNLGAVAGSSLDEVKNTISSVAANESVQGVWSQVRYLAGGRSGGESQGLCV</sequence>
<evidence type="ECO:0000313" key="2">
    <source>
        <dbReference type="EMBL" id="KAE8147702.1"/>
    </source>
</evidence>
<dbReference type="EMBL" id="ML742195">
    <property type="protein sequence ID" value="KAE8147702.1"/>
    <property type="molecule type" value="Genomic_DNA"/>
</dbReference>
<keyword evidence="1" id="KW-1133">Transmembrane helix</keyword>
<organism evidence="2 3">
    <name type="scientific">Aspergillus avenaceus</name>
    <dbReference type="NCBI Taxonomy" id="36643"/>
    <lineage>
        <taxon>Eukaryota</taxon>
        <taxon>Fungi</taxon>
        <taxon>Dikarya</taxon>
        <taxon>Ascomycota</taxon>
        <taxon>Pezizomycotina</taxon>
        <taxon>Eurotiomycetes</taxon>
        <taxon>Eurotiomycetidae</taxon>
        <taxon>Eurotiales</taxon>
        <taxon>Aspergillaceae</taxon>
        <taxon>Aspergillus</taxon>
        <taxon>Aspergillus subgen. Circumdati</taxon>
    </lineage>
</organism>
<keyword evidence="3" id="KW-1185">Reference proteome</keyword>
<reference evidence="2 3" key="1">
    <citation type="submission" date="2019-04" db="EMBL/GenBank/DDBJ databases">
        <title>Friends and foes A comparative genomics study of 23 Aspergillus species from section Flavi.</title>
        <authorList>
            <consortium name="DOE Joint Genome Institute"/>
            <person name="Kjaerbolling I."/>
            <person name="Vesth T."/>
            <person name="Frisvad J.C."/>
            <person name="Nybo J.L."/>
            <person name="Theobald S."/>
            <person name="Kildgaard S."/>
            <person name="Isbrandt T."/>
            <person name="Kuo A."/>
            <person name="Sato A."/>
            <person name="Lyhne E.K."/>
            <person name="Kogle M.E."/>
            <person name="Wiebenga A."/>
            <person name="Kun R.S."/>
            <person name="Lubbers R.J."/>
            <person name="Makela M.R."/>
            <person name="Barry K."/>
            <person name="Chovatia M."/>
            <person name="Clum A."/>
            <person name="Daum C."/>
            <person name="Haridas S."/>
            <person name="He G."/>
            <person name="LaButti K."/>
            <person name="Lipzen A."/>
            <person name="Mondo S."/>
            <person name="Riley R."/>
            <person name="Salamov A."/>
            <person name="Simmons B.A."/>
            <person name="Magnuson J.K."/>
            <person name="Henrissat B."/>
            <person name="Mortensen U.H."/>
            <person name="Larsen T.O."/>
            <person name="Devries R.P."/>
            <person name="Grigoriev I.V."/>
            <person name="Machida M."/>
            <person name="Baker S.E."/>
            <person name="Andersen M.R."/>
        </authorList>
    </citation>
    <scope>NUCLEOTIDE SEQUENCE [LARGE SCALE GENOMIC DNA]</scope>
    <source>
        <strain evidence="2 3">IBT 18842</strain>
    </source>
</reference>
<keyword evidence="1" id="KW-0812">Transmembrane</keyword>
<evidence type="ECO:0000256" key="1">
    <source>
        <dbReference type="SAM" id="Phobius"/>
    </source>
</evidence>
<dbReference type="AlphaFoldDB" id="A0A5N6TMV5"/>
<protein>
    <submittedName>
        <fullName evidence="2">Uncharacterized protein</fullName>
    </submittedName>
</protein>
<accession>A0A5N6TMV5</accession>
<dbReference type="Proteomes" id="UP000325780">
    <property type="component" value="Unassembled WGS sequence"/>
</dbReference>
<gene>
    <name evidence="2" type="ORF">BDV25DRAFT_159823</name>
</gene>
<keyword evidence="1" id="KW-0472">Membrane</keyword>
<dbReference type="OrthoDB" id="4343623at2759"/>
<feature type="transmembrane region" description="Helical" evidence="1">
    <location>
        <begin position="21"/>
        <end position="40"/>
    </location>
</feature>
<feature type="transmembrane region" description="Helical" evidence="1">
    <location>
        <begin position="46"/>
        <end position="67"/>
    </location>
</feature>